<sequence length="294" mass="32138">MTFIATTLTTLISILVVLVGPKMAEEKYRTPIRAIALLVGLIAAAASVFKTLAIVPAGKVGVVEVFGTVMPRALGPGVHPVNPLGKVVQFSTRLRDIKETVTATSQEGLSLSIDVSLQYKLDPTTAPDVYQEIGKDETDILISRFRAIIREIVAAYDARSIYTDKRQEIAQRLRQEMRASLTPLGFEVEAALLRDVALPENLQAAIEEKLQAEQESQRMEFVLQKERQEAERKKIEAQGIADFQSIVSQGLTSQFLQWKSIEATQNLANSNNSKVVIMGGGVSDSGPPPVILQP</sequence>
<comment type="subcellular location">
    <subcellularLocation>
        <location evidence="1">Membrane</location>
    </subcellularLocation>
</comment>
<gene>
    <name evidence="5" type="ORF">HCG48_24605</name>
</gene>
<dbReference type="PRINTS" id="PR00679">
    <property type="entry name" value="PROHIBITIN"/>
</dbReference>
<dbReference type="InterPro" id="IPR001107">
    <property type="entry name" value="Band_7"/>
</dbReference>
<dbReference type="Proteomes" id="UP000500857">
    <property type="component" value="Chromosome"/>
</dbReference>
<feature type="domain" description="Band 7" evidence="4">
    <location>
        <begin position="50"/>
        <end position="210"/>
    </location>
</feature>
<organism evidence="5 6">
    <name type="scientific">Oxynema aestuarii AP17</name>
    <dbReference type="NCBI Taxonomy" id="2064643"/>
    <lineage>
        <taxon>Bacteria</taxon>
        <taxon>Bacillati</taxon>
        <taxon>Cyanobacteriota</taxon>
        <taxon>Cyanophyceae</taxon>
        <taxon>Oscillatoriophycideae</taxon>
        <taxon>Oscillatoriales</taxon>
        <taxon>Oscillatoriaceae</taxon>
        <taxon>Oxynema</taxon>
        <taxon>Oxynema aestuarii</taxon>
    </lineage>
</organism>
<keyword evidence="3" id="KW-1133">Transmembrane helix</keyword>
<dbReference type="SUPFAM" id="SSF117892">
    <property type="entry name" value="Band 7/SPFH domain"/>
    <property type="match status" value="1"/>
</dbReference>
<dbReference type="SMART" id="SM00244">
    <property type="entry name" value="PHB"/>
    <property type="match status" value="1"/>
</dbReference>
<dbReference type="AlphaFoldDB" id="A0A6H1U6Y2"/>
<keyword evidence="3" id="KW-0812">Transmembrane</keyword>
<evidence type="ECO:0000313" key="5">
    <source>
        <dbReference type="EMBL" id="QIZ73389.1"/>
    </source>
</evidence>
<dbReference type="GO" id="GO:0016020">
    <property type="term" value="C:membrane"/>
    <property type="evidence" value="ECO:0007669"/>
    <property type="project" value="UniProtKB-SubCell"/>
</dbReference>
<keyword evidence="2 3" id="KW-0472">Membrane</keyword>
<protein>
    <submittedName>
        <fullName evidence="5">Prohibitin family protein</fullName>
    </submittedName>
</protein>
<dbReference type="Pfam" id="PF01145">
    <property type="entry name" value="Band_7"/>
    <property type="match status" value="1"/>
</dbReference>
<feature type="transmembrane region" description="Helical" evidence="3">
    <location>
        <begin position="34"/>
        <end position="55"/>
    </location>
</feature>
<dbReference type="InterPro" id="IPR036013">
    <property type="entry name" value="Band_7/SPFH_dom_sf"/>
</dbReference>
<accession>A0A6H1U6Y2</accession>
<evidence type="ECO:0000256" key="2">
    <source>
        <dbReference type="ARBA" id="ARBA00023136"/>
    </source>
</evidence>
<dbReference type="PANTHER" id="PTHR23222:SF1">
    <property type="entry name" value="PROHIBITIN-2"/>
    <property type="match status" value="1"/>
</dbReference>
<dbReference type="GO" id="GO:0007005">
    <property type="term" value="P:mitochondrion organization"/>
    <property type="evidence" value="ECO:0007669"/>
    <property type="project" value="TreeGrafter"/>
</dbReference>
<dbReference type="InterPro" id="IPR000163">
    <property type="entry name" value="Prohibitin"/>
</dbReference>
<evidence type="ECO:0000256" key="3">
    <source>
        <dbReference type="SAM" id="Phobius"/>
    </source>
</evidence>
<keyword evidence="6" id="KW-1185">Reference proteome</keyword>
<evidence type="ECO:0000259" key="4">
    <source>
        <dbReference type="SMART" id="SM00244"/>
    </source>
</evidence>
<dbReference type="EMBL" id="CP051167">
    <property type="protein sequence ID" value="QIZ73389.1"/>
    <property type="molecule type" value="Genomic_DNA"/>
</dbReference>
<dbReference type="KEGG" id="oxy:HCG48_24605"/>
<dbReference type="RefSeq" id="WP_168571535.1">
    <property type="nucleotide sequence ID" value="NZ_CP051167.1"/>
</dbReference>
<proteinExistence type="predicted"/>
<dbReference type="Gene3D" id="3.30.479.30">
    <property type="entry name" value="Band 7 domain"/>
    <property type="match status" value="1"/>
</dbReference>
<name>A0A6H1U6Y2_9CYAN</name>
<dbReference type="CDD" id="cd03401">
    <property type="entry name" value="SPFH_prohibitin"/>
    <property type="match status" value="1"/>
</dbReference>
<dbReference type="PANTHER" id="PTHR23222">
    <property type="entry name" value="PROHIBITIN"/>
    <property type="match status" value="1"/>
</dbReference>
<evidence type="ECO:0000256" key="1">
    <source>
        <dbReference type="ARBA" id="ARBA00004370"/>
    </source>
</evidence>
<evidence type="ECO:0000313" key="6">
    <source>
        <dbReference type="Proteomes" id="UP000500857"/>
    </source>
</evidence>
<reference evidence="5 6" key="1">
    <citation type="submission" date="2020-04" db="EMBL/GenBank/DDBJ databases">
        <authorList>
            <person name="Basu S."/>
            <person name="Maruthanayagam V."/>
            <person name="Chakraborty S."/>
            <person name="Pramanik A."/>
            <person name="Mukherjee J."/>
            <person name="Brink B."/>
        </authorList>
    </citation>
    <scope>NUCLEOTIDE SEQUENCE [LARGE SCALE GENOMIC DNA]</scope>
    <source>
        <strain evidence="5 6">AP17</strain>
    </source>
</reference>